<sequence>MSISPSRIVYNLANIETALVSTEVPGVSSLPLNDTICVVANEWKECFDRISELSASKWIKKRSRSAENLIMGETRECHRRGQHTPTRTVRISQKDSKKIGCKGTLSILQYVENPDVVEIKMSMGHVNHVPGSNSDIRTLPLTRETV</sequence>
<dbReference type="EMBL" id="LUGH01001383">
    <property type="protein sequence ID" value="OBZ81177.1"/>
    <property type="molecule type" value="Genomic_DNA"/>
</dbReference>
<accession>A0A1C7MWI9</accession>
<dbReference type="AlphaFoldDB" id="A0A1C7MWI9"/>
<feature type="non-terminal residue" evidence="1">
    <location>
        <position position="146"/>
    </location>
</feature>
<dbReference type="STRING" id="101091.A0A1C7MWI9"/>
<reference evidence="1 2" key="1">
    <citation type="submission" date="2016-03" db="EMBL/GenBank/DDBJ databases">
        <title>Choanephora cucurbitarum.</title>
        <authorList>
            <person name="Min B."/>
            <person name="Park H."/>
            <person name="Park J.-H."/>
            <person name="Shin H.-D."/>
            <person name="Choi I.-G."/>
        </authorList>
    </citation>
    <scope>NUCLEOTIDE SEQUENCE [LARGE SCALE GENOMIC DNA]</scope>
    <source>
        <strain evidence="1 2">KUS-F28377</strain>
    </source>
</reference>
<comment type="caution">
    <text evidence="1">The sequence shown here is derived from an EMBL/GenBank/DDBJ whole genome shotgun (WGS) entry which is preliminary data.</text>
</comment>
<dbReference type="OrthoDB" id="2287989at2759"/>
<dbReference type="InParanoid" id="A0A1C7MWI9"/>
<keyword evidence="2" id="KW-1185">Reference proteome</keyword>
<name>A0A1C7MWI9_9FUNG</name>
<gene>
    <name evidence="1" type="ORF">A0J61_10774</name>
</gene>
<organism evidence="1 2">
    <name type="scientific">Choanephora cucurbitarum</name>
    <dbReference type="NCBI Taxonomy" id="101091"/>
    <lineage>
        <taxon>Eukaryota</taxon>
        <taxon>Fungi</taxon>
        <taxon>Fungi incertae sedis</taxon>
        <taxon>Mucoromycota</taxon>
        <taxon>Mucoromycotina</taxon>
        <taxon>Mucoromycetes</taxon>
        <taxon>Mucorales</taxon>
        <taxon>Mucorineae</taxon>
        <taxon>Choanephoraceae</taxon>
        <taxon>Choanephoroideae</taxon>
        <taxon>Choanephora</taxon>
    </lineage>
</organism>
<evidence type="ECO:0000313" key="2">
    <source>
        <dbReference type="Proteomes" id="UP000093000"/>
    </source>
</evidence>
<protein>
    <submittedName>
        <fullName evidence="1">Uncharacterized protein</fullName>
    </submittedName>
</protein>
<dbReference type="Proteomes" id="UP000093000">
    <property type="component" value="Unassembled WGS sequence"/>
</dbReference>
<evidence type="ECO:0000313" key="1">
    <source>
        <dbReference type="EMBL" id="OBZ81177.1"/>
    </source>
</evidence>
<proteinExistence type="predicted"/>